<sequence>MNCAREPIRRRNRLRRRRARLPPPADLTLGNHRFLLTPEENRNKLGWNPGQEVFLELLAAVNAIRNETMHFSPDPLTSEQFEQLNGFAGLRRTVAPTG</sequence>
<feature type="compositionally biased region" description="Basic residues" evidence="1">
    <location>
        <begin position="8"/>
        <end position="20"/>
    </location>
</feature>
<feature type="region of interest" description="Disordered" evidence="1">
    <location>
        <begin position="1"/>
        <end position="23"/>
    </location>
</feature>
<reference evidence="2 3" key="1">
    <citation type="submission" date="2020-07" db="EMBL/GenBank/DDBJ databases">
        <title>Sequencing the genomes of 1000 actinobacteria strains.</title>
        <authorList>
            <person name="Klenk H.-P."/>
        </authorList>
    </citation>
    <scope>NUCLEOTIDE SEQUENCE [LARGE SCALE GENOMIC DNA]</scope>
    <source>
        <strain evidence="2 3">DSM 45927</strain>
    </source>
</reference>
<dbReference type="AlphaFoldDB" id="A0A853BIT3"/>
<evidence type="ECO:0000256" key="1">
    <source>
        <dbReference type="SAM" id="MobiDB-lite"/>
    </source>
</evidence>
<name>A0A853BIT3_9ACTN</name>
<protein>
    <submittedName>
        <fullName evidence="2">Uncharacterized protein</fullName>
    </submittedName>
</protein>
<dbReference type="EMBL" id="JACCFO010000001">
    <property type="protein sequence ID" value="NYI94511.1"/>
    <property type="molecule type" value="Genomic_DNA"/>
</dbReference>
<comment type="caution">
    <text evidence="2">The sequence shown here is derived from an EMBL/GenBank/DDBJ whole genome shotgun (WGS) entry which is preliminary data.</text>
</comment>
<dbReference type="RefSeq" id="WP_179766163.1">
    <property type="nucleotide sequence ID" value="NZ_JACCFO010000001.1"/>
</dbReference>
<evidence type="ECO:0000313" key="2">
    <source>
        <dbReference type="EMBL" id="NYI94511.1"/>
    </source>
</evidence>
<gene>
    <name evidence="2" type="ORF">HNR12_000788</name>
</gene>
<proteinExistence type="predicted"/>
<organism evidence="2 3">
    <name type="scientific">Streptomonospora nanhaiensis</name>
    <dbReference type="NCBI Taxonomy" id="1323731"/>
    <lineage>
        <taxon>Bacteria</taxon>
        <taxon>Bacillati</taxon>
        <taxon>Actinomycetota</taxon>
        <taxon>Actinomycetes</taxon>
        <taxon>Streptosporangiales</taxon>
        <taxon>Nocardiopsidaceae</taxon>
        <taxon>Streptomonospora</taxon>
    </lineage>
</organism>
<keyword evidence="3" id="KW-1185">Reference proteome</keyword>
<accession>A0A853BIT3</accession>
<evidence type="ECO:0000313" key="3">
    <source>
        <dbReference type="Proteomes" id="UP000575985"/>
    </source>
</evidence>
<dbReference type="Proteomes" id="UP000575985">
    <property type="component" value="Unassembled WGS sequence"/>
</dbReference>